<sequence>MRVILVRHGETTWNAEQRLQGQDNAPLSRRGVQQAKRFALLARALAPARVVSSDLGRTRETVSLLGFGDVPTDTRLREIDMGEWTGRIKPELEAEQREDYLAWRAGTFTPKNGETWEAFRERVAAAIRDCLQHCAGDTLAVVHGGVIRAACHEFLGLPPSRVVPVTPGTATILSFTSADASSARLEAYNIAPAAPDHDAPD</sequence>
<comment type="caution">
    <text evidence="1">The sequence shown here is derived from an EMBL/GenBank/DDBJ whole genome shotgun (WGS) entry which is preliminary data.</text>
</comment>
<reference evidence="1" key="1">
    <citation type="submission" date="2021-01" db="EMBL/GenBank/DDBJ databases">
        <authorList>
            <person name="Sun Q."/>
        </authorList>
    </citation>
    <scope>NUCLEOTIDE SEQUENCE</scope>
    <source>
        <strain evidence="1">YIM B02566</strain>
    </source>
</reference>
<name>A0ACC5QX47_9HYPH</name>
<proteinExistence type="predicted"/>
<accession>A0ACC5QX47</accession>
<gene>
    <name evidence="1" type="ORF">JHL16_01245</name>
</gene>
<organism evidence="1 2">
    <name type="scientific">Taklimakanibacter albus</name>
    <dbReference type="NCBI Taxonomy" id="2800327"/>
    <lineage>
        <taxon>Bacteria</taxon>
        <taxon>Pseudomonadati</taxon>
        <taxon>Pseudomonadota</taxon>
        <taxon>Alphaproteobacteria</taxon>
        <taxon>Hyphomicrobiales</taxon>
        <taxon>Aestuariivirgaceae</taxon>
        <taxon>Taklimakanibacter</taxon>
    </lineage>
</organism>
<dbReference type="Proteomes" id="UP000616151">
    <property type="component" value="Unassembled WGS sequence"/>
</dbReference>
<dbReference type="EMBL" id="JAENHL010000003">
    <property type="protein sequence ID" value="MBK1864965.1"/>
    <property type="molecule type" value="Genomic_DNA"/>
</dbReference>
<evidence type="ECO:0000313" key="2">
    <source>
        <dbReference type="Proteomes" id="UP000616151"/>
    </source>
</evidence>
<keyword evidence="2" id="KW-1185">Reference proteome</keyword>
<protein>
    <submittedName>
        <fullName evidence="1">Histidine phosphatase family protein</fullName>
    </submittedName>
</protein>
<evidence type="ECO:0000313" key="1">
    <source>
        <dbReference type="EMBL" id="MBK1864965.1"/>
    </source>
</evidence>